<dbReference type="GO" id="GO:0098796">
    <property type="term" value="C:membrane protein complex"/>
    <property type="evidence" value="ECO:0007669"/>
    <property type="project" value="UniProtKB-ARBA"/>
</dbReference>
<dbReference type="EMBL" id="CP042905">
    <property type="protein sequence ID" value="QEE14364.1"/>
    <property type="molecule type" value="Genomic_DNA"/>
</dbReference>
<dbReference type="GO" id="GO:0016887">
    <property type="term" value="F:ATP hydrolysis activity"/>
    <property type="evidence" value="ECO:0007669"/>
    <property type="project" value="InterPro"/>
</dbReference>
<dbReference type="CDD" id="cd03255">
    <property type="entry name" value="ABC_MJ0796_LolCDE_FtsE"/>
    <property type="match status" value="1"/>
</dbReference>
<dbReference type="SUPFAM" id="SSF52540">
    <property type="entry name" value="P-loop containing nucleoside triphosphate hydrolases"/>
    <property type="match status" value="1"/>
</dbReference>
<dbReference type="RefSeq" id="WP_147661321.1">
    <property type="nucleotide sequence ID" value="NZ_CP042905.2"/>
</dbReference>
<dbReference type="PROSITE" id="PS50893">
    <property type="entry name" value="ABC_TRANSPORTER_2"/>
    <property type="match status" value="1"/>
</dbReference>
<feature type="domain" description="ABC transporter" evidence="4">
    <location>
        <begin position="11"/>
        <end position="231"/>
    </location>
</feature>
<dbReference type="InterPro" id="IPR027417">
    <property type="entry name" value="P-loop_NTPase"/>
</dbReference>
<evidence type="ECO:0000256" key="1">
    <source>
        <dbReference type="ARBA" id="ARBA00022448"/>
    </source>
</evidence>
<sequence>MKNEKNPENIIEIKNLTKNFTTPSETLKVLRGINLTIRRGEFISIMGPSGSGKSTLLNIIGLLDSFEEGDYFLSGIDINTLSFKDKRRIRLYKLGFIFQTFNLIQTLTIQQNIEFPMALAKISQSKQNEKSEILLEKFGLSNKARNFPYQLSIGEQQRVAISRALVMEPVLILLDEPTGNLDAKNSEKTLDYLQTLRRFNTSILIVSHNPTVKRITDKNYILEEGVLKPFK</sequence>
<dbReference type="InterPro" id="IPR003593">
    <property type="entry name" value="AAA+_ATPase"/>
</dbReference>
<dbReference type="GO" id="GO:0022857">
    <property type="term" value="F:transmembrane transporter activity"/>
    <property type="evidence" value="ECO:0007669"/>
    <property type="project" value="TreeGrafter"/>
</dbReference>
<organism evidence="5 6">
    <name type="scientific">Promethearchaeum syntrophicum</name>
    <dbReference type="NCBI Taxonomy" id="2594042"/>
    <lineage>
        <taxon>Archaea</taxon>
        <taxon>Promethearchaeati</taxon>
        <taxon>Promethearchaeota</taxon>
        <taxon>Promethearchaeia</taxon>
        <taxon>Promethearchaeales</taxon>
        <taxon>Promethearchaeaceae</taxon>
        <taxon>Promethearchaeum</taxon>
    </lineage>
</organism>
<dbReference type="GO" id="GO:0005886">
    <property type="term" value="C:plasma membrane"/>
    <property type="evidence" value="ECO:0007669"/>
    <property type="project" value="TreeGrafter"/>
</dbReference>
<keyword evidence="6" id="KW-1185">Reference proteome</keyword>
<dbReference type="KEGG" id="psyt:DSAG12_00177"/>
<evidence type="ECO:0000313" key="5">
    <source>
        <dbReference type="EMBL" id="QEE14364.1"/>
    </source>
</evidence>
<gene>
    <name evidence="5" type="ORF">DSAG12_00177</name>
</gene>
<dbReference type="Gene3D" id="3.40.50.300">
    <property type="entry name" value="P-loop containing nucleotide triphosphate hydrolases"/>
    <property type="match status" value="1"/>
</dbReference>
<dbReference type="OrthoDB" id="44250at2157"/>
<dbReference type="InterPro" id="IPR003439">
    <property type="entry name" value="ABC_transporter-like_ATP-bd"/>
</dbReference>
<evidence type="ECO:0000313" key="6">
    <source>
        <dbReference type="Proteomes" id="UP000321408"/>
    </source>
</evidence>
<dbReference type="SMART" id="SM00382">
    <property type="entry name" value="AAA"/>
    <property type="match status" value="1"/>
</dbReference>
<keyword evidence="2" id="KW-0547">Nucleotide-binding</keyword>
<dbReference type="AlphaFoldDB" id="A0A5B9D5K8"/>
<dbReference type="InterPro" id="IPR017911">
    <property type="entry name" value="MacB-like_ATP-bd"/>
</dbReference>
<proteinExistence type="predicted"/>
<accession>A0A5B9D5K8</accession>
<keyword evidence="3 5" id="KW-0067">ATP-binding</keyword>
<reference evidence="5 6" key="2">
    <citation type="journal article" date="2024" name="Int. J. Syst. Evol. Microbiol.">
        <title>Promethearchaeum syntrophicum gen. nov., sp. nov., an anaerobic, obligately syntrophic archaeon, the first isolate of the lineage 'Asgard' archaea, and proposal of the new archaeal phylum Promethearchaeota phyl. nov. and kingdom Promethearchaeati regn. nov.</title>
        <authorList>
            <person name="Imachi H."/>
            <person name="Nobu M.K."/>
            <person name="Kato S."/>
            <person name="Takaki Y."/>
            <person name="Miyazaki M."/>
            <person name="Miyata M."/>
            <person name="Ogawara M."/>
            <person name="Saito Y."/>
            <person name="Sakai S."/>
            <person name="Tahara Y.O."/>
            <person name="Takano Y."/>
            <person name="Tasumi E."/>
            <person name="Uematsu K."/>
            <person name="Yoshimura T."/>
            <person name="Itoh T."/>
            <person name="Ohkuma M."/>
            <person name="Takai K."/>
        </authorList>
    </citation>
    <scope>NUCLEOTIDE SEQUENCE [LARGE SCALE GENOMIC DNA]</scope>
    <source>
        <strain evidence="5 6">MK-D1</strain>
    </source>
</reference>
<dbReference type="PANTHER" id="PTHR24220">
    <property type="entry name" value="IMPORT ATP-BINDING PROTEIN"/>
    <property type="match status" value="1"/>
</dbReference>
<evidence type="ECO:0000259" key="4">
    <source>
        <dbReference type="PROSITE" id="PS50893"/>
    </source>
</evidence>
<dbReference type="FunFam" id="3.40.50.300:FF:000032">
    <property type="entry name" value="Export ABC transporter ATP-binding protein"/>
    <property type="match status" value="1"/>
</dbReference>
<reference evidence="5 6" key="1">
    <citation type="journal article" date="2020" name="Nature">
        <title>Isolation of an archaeon at the prokaryote-eukaryote interface.</title>
        <authorList>
            <person name="Imachi H."/>
            <person name="Nobu M.K."/>
            <person name="Nakahara N."/>
            <person name="Morono Y."/>
            <person name="Ogawara M."/>
            <person name="Takaki Y."/>
            <person name="Takano Y."/>
            <person name="Uematsu K."/>
            <person name="Ikuta T."/>
            <person name="Ito M."/>
            <person name="Matsui Y."/>
            <person name="Miyazaki M."/>
            <person name="Murata K."/>
            <person name="Saito Y."/>
            <person name="Sakai S."/>
            <person name="Song C."/>
            <person name="Tasumi E."/>
            <person name="Yamanaka Y."/>
            <person name="Yamaguchi T."/>
            <person name="Kamagata Y."/>
            <person name="Tamaki H."/>
            <person name="Takai K."/>
        </authorList>
    </citation>
    <scope>NUCLEOTIDE SEQUENCE [LARGE SCALE GENOMIC DNA]</scope>
    <source>
        <strain evidence="5 6">MK-D1</strain>
    </source>
</reference>
<dbReference type="GeneID" id="41328181"/>
<keyword evidence="1" id="KW-0813">Transport</keyword>
<dbReference type="Proteomes" id="UP000321408">
    <property type="component" value="Chromosome"/>
</dbReference>
<protein>
    <submittedName>
        <fullName evidence="5">ABC transporter ATP-binding protein</fullName>
    </submittedName>
</protein>
<name>A0A5B9D5K8_9ARCH</name>
<evidence type="ECO:0000256" key="3">
    <source>
        <dbReference type="ARBA" id="ARBA00022840"/>
    </source>
</evidence>
<dbReference type="Pfam" id="PF00005">
    <property type="entry name" value="ABC_tran"/>
    <property type="match status" value="1"/>
</dbReference>
<dbReference type="GO" id="GO:0005524">
    <property type="term" value="F:ATP binding"/>
    <property type="evidence" value="ECO:0007669"/>
    <property type="project" value="UniProtKB-KW"/>
</dbReference>
<evidence type="ECO:0000256" key="2">
    <source>
        <dbReference type="ARBA" id="ARBA00022741"/>
    </source>
</evidence>
<dbReference type="InterPro" id="IPR015854">
    <property type="entry name" value="ABC_transpr_LolD-like"/>
</dbReference>
<dbReference type="PANTHER" id="PTHR24220:SF648">
    <property type="entry name" value="ABC TRANSPORTER ATP-BINDING PROTEIN YTRE"/>
    <property type="match status" value="1"/>
</dbReference>